<proteinExistence type="inferred from homology"/>
<dbReference type="GO" id="GO:0006817">
    <property type="term" value="P:phosphate ion transport"/>
    <property type="evidence" value="ECO:0007669"/>
    <property type="project" value="UniProtKB-UniRule"/>
</dbReference>
<keyword evidence="10 12" id="KW-0564">Palmitate</keyword>
<accession>A0A1I0VQN3</accession>
<dbReference type="InterPro" id="IPR011862">
    <property type="entry name" value="Phos-bd"/>
</dbReference>
<keyword evidence="11 12" id="KW-0449">Lipoprotein</keyword>
<evidence type="ECO:0000256" key="10">
    <source>
        <dbReference type="ARBA" id="ARBA00023139"/>
    </source>
</evidence>
<keyword evidence="8 12" id="KW-0732">Signal</keyword>
<evidence type="ECO:0000256" key="7">
    <source>
        <dbReference type="ARBA" id="ARBA00022592"/>
    </source>
</evidence>
<dbReference type="RefSeq" id="WP_090038446.1">
    <property type="nucleotide sequence ID" value="NZ_FOKI01000002.1"/>
</dbReference>
<dbReference type="STRING" id="84698.SAMN04488528_1002200"/>
<comment type="similarity">
    <text evidence="3 12">Belongs to the PstS family.</text>
</comment>
<evidence type="ECO:0000259" key="13">
    <source>
        <dbReference type="Pfam" id="PF12849"/>
    </source>
</evidence>
<evidence type="ECO:0000313" key="14">
    <source>
        <dbReference type="EMBL" id="SFA77986.1"/>
    </source>
</evidence>
<dbReference type="PROSITE" id="PS51257">
    <property type="entry name" value="PROKAR_LIPOPROTEIN"/>
    <property type="match status" value="1"/>
</dbReference>
<evidence type="ECO:0000256" key="2">
    <source>
        <dbReference type="ARBA" id="ARBA00004193"/>
    </source>
</evidence>
<dbReference type="Pfam" id="PF12849">
    <property type="entry name" value="PBP_like_2"/>
    <property type="match status" value="1"/>
</dbReference>
<dbReference type="AlphaFoldDB" id="A0A1I0VQN3"/>
<comment type="subcellular location">
    <subcellularLocation>
        <location evidence="2 12">Cell membrane</location>
        <topology evidence="2 12">Lipid-anchor</topology>
    </subcellularLocation>
</comment>
<gene>
    <name evidence="14" type="ORF">SAMN04488528_1002200</name>
</gene>
<evidence type="ECO:0000256" key="5">
    <source>
        <dbReference type="ARBA" id="ARBA00022448"/>
    </source>
</evidence>
<organism evidence="14 15">
    <name type="scientific">Clostridium frigidicarnis</name>
    <dbReference type="NCBI Taxonomy" id="84698"/>
    <lineage>
        <taxon>Bacteria</taxon>
        <taxon>Bacillati</taxon>
        <taxon>Bacillota</taxon>
        <taxon>Clostridia</taxon>
        <taxon>Eubacteriales</taxon>
        <taxon>Clostridiaceae</taxon>
        <taxon>Clostridium</taxon>
    </lineage>
</organism>
<comment type="function">
    <text evidence="1">Part of the ABC transporter complex PstSACB involved in phosphate import.</text>
</comment>
<evidence type="ECO:0000256" key="1">
    <source>
        <dbReference type="ARBA" id="ARBA00002841"/>
    </source>
</evidence>
<keyword evidence="9" id="KW-0472">Membrane</keyword>
<evidence type="ECO:0000256" key="8">
    <source>
        <dbReference type="ARBA" id="ARBA00022729"/>
    </source>
</evidence>
<evidence type="ECO:0000256" key="11">
    <source>
        <dbReference type="ARBA" id="ARBA00023288"/>
    </source>
</evidence>
<evidence type="ECO:0000256" key="3">
    <source>
        <dbReference type="ARBA" id="ARBA00008725"/>
    </source>
</evidence>
<dbReference type="Gene3D" id="3.40.190.10">
    <property type="entry name" value="Periplasmic binding protein-like II"/>
    <property type="match status" value="2"/>
</dbReference>
<dbReference type="EMBL" id="FOKI01000002">
    <property type="protein sequence ID" value="SFA77986.1"/>
    <property type="molecule type" value="Genomic_DNA"/>
</dbReference>
<evidence type="ECO:0000256" key="4">
    <source>
        <dbReference type="ARBA" id="ARBA00011529"/>
    </source>
</evidence>
<dbReference type="SUPFAM" id="SSF53850">
    <property type="entry name" value="Periplasmic binding protein-like II"/>
    <property type="match status" value="1"/>
</dbReference>
<name>A0A1I0VQN3_9CLOT</name>
<evidence type="ECO:0000256" key="9">
    <source>
        <dbReference type="ARBA" id="ARBA00023136"/>
    </source>
</evidence>
<sequence length="291" mass="31393">MKKNFIKFGILSLTLILGTTLLSACGSKEKNSEKPYSGTVLSIGSTALQPLVEKTVSGFNQKYPDVTVNVQGGGSGVGINQVAQGSAQIGNSDIPASSKIKDESILKQLVETKVCGIGFALVTTKDVGVENLTIEQIQDIFTGKTTNWNQLGGKNINITIVNRSKSSGTRAAFKNTILKENDEKEGLGITQDSTSAALKAVKETDGSVSYVALSNLMTDKDKEGVTLIKINGIEPTDKNIVDNQYPFWSYEYMITKGEPENEVKAFIDFIKSDENKGTVEKLGYIPMGNFK</sequence>
<protein>
    <recommendedName>
        <fullName evidence="12">Phosphate-binding protein</fullName>
    </recommendedName>
</protein>
<dbReference type="CDD" id="cd13653">
    <property type="entry name" value="PBP2_phosphate_like_1"/>
    <property type="match status" value="1"/>
</dbReference>
<comment type="function">
    <text evidence="12">Involved in the system for phosphate transport across the cytoplasmic membrane.</text>
</comment>
<dbReference type="InterPro" id="IPR050811">
    <property type="entry name" value="Phosphate_ABC_transporter"/>
</dbReference>
<evidence type="ECO:0000313" key="15">
    <source>
        <dbReference type="Proteomes" id="UP000198619"/>
    </source>
</evidence>
<dbReference type="GO" id="GO:0042301">
    <property type="term" value="F:phosphate ion binding"/>
    <property type="evidence" value="ECO:0007669"/>
    <property type="project" value="UniProtKB-UniRule"/>
</dbReference>
<evidence type="ECO:0000256" key="12">
    <source>
        <dbReference type="RuleBase" id="RU367119"/>
    </source>
</evidence>
<dbReference type="PANTHER" id="PTHR30570:SF4">
    <property type="entry name" value="PHOSPHATE-BINDING PROTEIN PSTS 1"/>
    <property type="match status" value="1"/>
</dbReference>
<feature type="domain" description="PBP" evidence="13">
    <location>
        <begin position="32"/>
        <end position="274"/>
    </location>
</feature>
<dbReference type="OrthoDB" id="9790048at2"/>
<evidence type="ECO:0000256" key="6">
    <source>
        <dbReference type="ARBA" id="ARBA00022475"/>
    </source>
</evidence>
<feature type="chain" id="PRO_5027136044" description="Phosphate-binding protein" evidence="12">
    <location>
        <begin position="25"/>
        <end position="291"/>
    </location>
</feature>
<reference evidence="14 15" key="1">
    <citation type="submission" date="2016-10" db="EMBL/GenBank/DDBJ databases">
        <authorList>
            <person name="de Groot N.N."/>
        </authorList>
    </citation>
    <scope>NUCLEOTIDE SEQUENCE [LARGE SCALE GENOMIC DNA]</scope>
    <source>
        <strain evidence="14 15">DSM 12271</strain>
    </source>
</reference>
<dbReference type="PANTHER" id="PTHR30570">
    <property type="entry name" value="PERIPLASMIC PHOSPHATE BINDING COMPONENT OF PHOSPHATE ABC TRANSPORTER"/>
    <property type="match status" value="1"/>
</dbReference>
<dbReference type="InterPro" id="IPR024370">
    <property type="entry name" value="PBP_domain"/>
</dbReference>
<keyword evidence="15" id="KW-1185">Reference proteome</keyword>
<dbReference type="NCBIfam" id="TIGR02136">
    <property type="entry name" value="ptsS_2"/>
    <property type="match status" value="1"/>
</dbReference>
<dbReference type="Proteomes" id="UP000198619">
    <property type="component" value="Unassembled WGS sequence"/>
</dbReference>
<comment type="subunit">
    <text evidence="4 12">The complex is composed of two ATP-binding proteins (PstB), two transmembrane proteins (PstC and PstA) and a solute-binding protein (PstS).</text>
</comment>
<dbReference type="GO" id="GO:0005886">
    <property type="term" value="C:plasma membrane"/>
    <property type="evidence" value="ECO:0007669"/>
    <property type="project" value="UniProtKB-SubCell"/>
</dbReference>
<keyword evidence="6 12" id="KW-1003">Cell membrane</keyword>
<keyword evidence="5 12" id="KW-0813">Transport</keyword>
<feature type="signal peptide" evidence="12">
    <location>
        <begin position="1"/>
        <end position="24"/>
    </location>
</feature>
<keyword evidence="7 12" id="KW-0592">Phosphate transport</keyword>